<evidence type="ECO:0000313" key="2">
    <source>
        <dbReference type="EMBL" id="MCC4309083.1"/>
    </source>
</evidence>
<comment type="caution">
    <text evidence="2">The sequence shown here is derived from an EMBL/GenBank/DDBJ whole genome shotgun (WGS) entry which is preliminary data.</text>
</comment>
<dbReference type="RefSeq" id="WP_228234032.1">
    <property type="nucleotide sequence ID" value="NZ_ARXL01000050.1"/>
</dbReference>
<dbReference type="AlphaFoldDB" id="A0A9Q3UNP8"/>
<proteinExistence type="predicted"/>
<sequence>MSEQKTNHINRLLTSLDDTTLVSSRWLRAHGYSTSLVARYVASGWLESPARGVYLRKGGRLQWQSVVRSLQSREGLSLYVGGRFALALQGYEHYLRLGEAPVVTLYGPDRPPGWVAKLPLEARFEFCGGAPFDLALPGMTTNAPDRELSAQGLGRQAELDGIVCSSPERAMLELCDRPPDAALVYEADALMQAMASLRPARVGLLLRHCRSVKAKRLFLALAERHGHAWVPHVPLDGVDLGSGKRSLVSGGRLHPTYQITLPGDLDEQLG</sequence>
<reference evidence="2" key="1">
    <citation type="submission" date="2021-10" db="EMBL/GenBank/DDBJ databases">
        <title>The diversity and Nitrogen Metabolism of Culturable Nitrate-Utilizing Bacteria Within the Oxygen Minimum Zone of the Changjiang (Yangtze River)Estuary.</title>
        <authorList>
            <person name="Zhang D."/>
            <person name="Zheng J."/>
            <person name="Liu S."/>
            <person name="He W."/>
        </authorList>
    </citation>
    <scope>NUCLEOTIDE SEQUENCE</scope>
    <source>
        <strain evidence="2">FXH-223</strain>
    </source>
</reference>
<dbReference type="Pfam" id="PF11459">
    <property type="entry name" value="AbiEi_3"/>
    <property type="match status" value="1"/>
</dbReference>
<accession>A0A9Q3UNP8</accession>
<gene>
    <name evidence="2" type="ORF">LL252_10920</name>
</gene>
<evidence type="ECO:0000259" key="1">
    <source>
        <dbReference type="Pfam" id="PF17194"/>
    </source>
</evidence>
<organism evidence="2 3">
    <name type="scientific">Alloalcanivorax marinus</name>
    <dbReference type="NCBI Taxonomy" id="1177169"/>
    <lineage>
        <taxon>Bacteria</taxon>
        <taxon>Pseudomonadati</taxon>
        <taxon>Pseudomonadota</taxon>
        <taxon>Gammaproteobacteria</taxon>
        <taxon>Oceanospirillales</taxon>
        <taxon>Alcanivoracaceae</taxon>
        <taxon>Alloalcanivorax</taxon>
    </lineage>
</organism>
<dbReference type="InterPro" id="IPR021561">
    <property type="entry name" value="AbiEi_3"/>
</dbReference>
<dbReference type="EMBL" id="JAJGNA010000012">
    <property type="protein sequence ID" value="MCC4309083.1"/>
    <property type="molecule type" value="Genomic_DNA"/>
</dbReference>
<protein>
    <submittedName>
        <fullName evidence="2">Type IV toxin-antitoxin system AbiEi family antitoxin</fullName>
    </submittedName>
</protein>
<name>A0A9Q3UNP8_9GAMM</name>
<evidence type="ECO:0000313" key="3">
    <source>
        <dbReference type="Proteomes" id="UP001108027"/>
    </source>
</evidence>
<dbReference type="InterPro" id="IPR033455">
    <property type="entry name" value="AbiEi_3_N"/>
</dbReference>
<feature type="domain" description="Transcriptional regulator AbiEi antitoxin N-terminal" evidence="1">
    <location>
        <begin position="7"/>
        <end position="97"/>
    </location>
</feature>
<dbReference type="Pfam" id="PF17194">
    <property type="entry name" value="AbiEi_3_N"/>
    <property type="match status" value="1"/>
</dbReference>
<keyword evidence="3" id="KW-1185">Reference proteome</keyword>
<dbReference type="Proteomes" id="UP001108027">
    <property type="component" value="Unassembled WGS sequence"/>
</dbReference>